<name>A0AA39YQR0_9PEZI</name>
<keyword evidence="3" id="KW-1185">Reference proteome</keyword>
<sequence length="420" mass="47076">MSAEKQPSSPDNGALIMSAEKQPSSPDNGALIMSAEKQPSSPDNGALIMSAEKQPSSPDRGRRAPSDDREHILQIHDMASPPYAYTNCNGDLEAAREKGRQNQKFTSDMMIGDAASRMEMYLAWKELVELVARLASGTELRPWDTLSLTTQESLGRLFAGDARPYYDTKYASAALVEAWLWHALDDNLFSDPDKWATPQWKAYGTLDAFFHHRAGTLDSAITREEHGESGVYAEREFHAWRLITSRIMVNTILAQDTSVRDPDSYFTDRPAVQHTSVDRLADRLMGKLAEITDEAKNPLSWYEDRVRRTARFAVSIDLQIIQSIHHHMIAWRFPSLANAAAMKGHPFRKSAVLEAYDVGFENEGRPIDFVVSPGIFISGLERHQFHEGRWVNPIRVAVNGTLDDNWADIRSAVTMNLTGS</sequence>
<reference evidence="2" key="1">
    <citation type="submission" date="2023-06" db="EMBL/GenBank/DDBJ databases">
        <title>Genome-scale phylogeny and comparative genomics of the fungal order Sordariales.</title>
        <authorList>
            <consortium name="Lawrence Berkeley National Laboratory"/>
            <person name="Hensen N."/>
            <person name="Bonometti L."/>
            <person name="Westerberg I."/>
            <person name="Brannstrom I.O."/>
            <person name="Guillou S."/>
            <person name="Cros-Aarteil S."/>
            <person name="Calhoun S."/>
            <person name="Haridas S."/>
            <person name="Kuo A."/>
            <person name="Mondo S."/>
            <person name="Pangilinan J."/>
            <person name="Riley R."/>
            <person name="Labutti K."/>
            <person name="Andreopoulos B."/>
            <person name="Lipzen A."/>
            <person name="Chen C."/>
            <person name="Yanf M."/>
            <person name="Daum C."/>
            <person name="Ng V."/>
            <person name="Clum A."/>
            <person name="Steindorff A."/>
            <person name="Ohm R."/>
            <person name="Martin F."/>
            <person name="Silar P."/>
            <person name="Natvig D."/>
            <person name="Lalanne C."/>
            <person name="Gautier V."/>
            <person name="Ament-Velasquez S.L."/>
            <person name="Kruys A."/>
            <person name="Hutchinson M.I."/>
            <person name="Powell A.J."/>
            <person name="Barry K."/>
            <person name="Miller A.N."/>
            <person name="Grigoriev I.V."/>
            <person name="Debuchy R."/>
            <person name="Gladieux P."/>
            <person name="Thoren M.H."/>
            <person name="Johannesson H."/>
        </authorList>
    </citation>
    <scope>NUCLEOTIDE SEQUENCE</scope>
    <source>
        <strain evidence="2">SMH2532-1</strain>
    </source>
</reference>
<accession>A0AA39YQR0</accession>
<dbReference type="Proteomes" id="UP001174936">
    <property type="component" value="Unassembled WGS sequence"/>
</dbReference>
<feature type="compositionally biased region" description="Polar residues" evidence="1">
    <location>
        <begin position="1"/>
        <end position="11"/>
    </location>
</feature>
<evidence type="ECO:0000313" key="2">
    <source>
        <dbReference type="EMBL" id="KAK0655620.1"/>
    </source>
</evidence>
<evidence type="ECO:0000256" key="1">
    <source>
        <dbReference type="SAM" id="MobiDB-lite"/>
    </source>
</evidence>
<proteinExistence type="predicted"/>
<evidence type="ECO:0000313" key="3">
    <source>
        <dbReference type="Proteomes" id="UP001174936"/>
    </source>
</evidence>
<gene>
    <name evidence="2" type="ORF">B0T16DRAFT_397374</name>
</gene>
<organism evidence="2 3">
    <name type="scientific">Cercophora newfieldiana</name>
    <dbReference type="NCBI Taxonomy" id="92897"/>
    <lineage>
        <taxon>Eukaryota</taxon>
        <taxon>Fungi</taxon>
        <taxon>Dikarya</taxon>
        <taxon>Ascomycota</taxon>
        <taxon>Pezizomycotina</taxon>
        <taxon>Sordariomycetes</taxon>
        <taxon>Sordariomycetidae</taxon>
        <taxon>Sordariales</taxon>
        <taxon>Lasiosphaeriaceae</taxon>
        <taxon>Cercophora</taxon>
    </lineage>
</organism>
<protein>
    <submittedName>
        <fullName evidence="2">Uncharacterized protein</fullName>
    </submittedName>
</protein>
<dbReference type="AlphaFoldDB" id="A0AA39YQR0"/>
<comment type="caution">
    <text evidence="2">The sequence shown here is derived from an EMBL/GenBank/DDBJ whole genome shotgun (WGS) entry which is preliminary data.</text>
</comment>
<dbReference type="EMBL" id="JAULSV010000001">
    <property type="protein sequence ID" value="KAK0655620.1"/>
    <property type="molecule type" value="Genomic_DNA"/>
</dbReference>
<feature type="region of interest" description="Disordered" evidence="1">
    <location>
        <begin position="1"/>
        <end position="67"/>
    </location>
</feature>